<dbReference type="Proteomes" id="UP000290288">
    <property type="component" value="Unassembled WGS sequence"/>
</dbReference>
<comment type="caution">
    <text evidence="1">The sequence shown here is derived from an EMBL/GenBank/DDBJ whole genome shotgun (WGS) entry which is preliminary data.</text>
</comment>
<dbReference type="EMBL" id="SDEE01000833">
    <property type="protein sequence ID" value="RXW13776.1"/>
    <property type="molecule type" value="Genomic_DNA"/>
</dbReference>
<reference evidence="1 2" key="1">
    <citation type="submission" date="2019-01" db="EMBL/GenBank/DDBJ databases">
        <title>Draft genome sequence of Psathyrella aberdarensis IHI B618.</title>
        <authorList>
            <person name="Buettner E."/>
            <person name="Kellner H."/>
        </authorList>
    </citation>
    <scope>NUCLEOTIDE SEQUENCE [LARGE SCALE GENOMIC DNA]</scope>
    <source>
        <strain evidence="1 2">IHI B618</strain>
    </source>
</reference>
<evidence type="ECO:0000313" key="2">
    <source>
        <dbReference type="Proteomes" id="UP000290288"/>
    </source>
</evidence>
<name>A0A4Q2D5I5_9AGAR</name>
<keyword evidence="2" id="KW-1185">Reference proteome</keyword>
<dbReference type="AlphaFoldDB" id="A0A4Q2D5I5"/>
<dbReference type="OrthoDB" id="10312897at2759"/>
<accession>A0A4Q2D5I5</accession>
<gene>
    <name evidence="1" type="ORF">EST38_g12078</name>
</gene>
<evidence type="ECO:0000313" key="1">
    <source>
        <dbReference type="EMBL" id="RXW13776.1"/>
    </source>
</evidence>
<proteinExistence type="predicted"/>
<sequence length="232" mass="27054">MEGNWDESDYNIDWAVDHENGWGSTQEDLCHGPPFWIERWINALWDHPDTAMPENLACFEREVFRCPTNQEWEEIAKQFVAATFRPIPDVSGTFYKKDPVTDTMDPAHIFFADDVREEWHRRMERHREDTQYFLRKGRQVLQVILKDLGGVPGEVELPARVRWALVIRWEMGLPIRVPSYIHSDGTIRTVAYDFGLTDHLKKSIGPAIEKCLEGLEELDYIDRSDGSENSSM</sequence>
<protein>
    <submittedName>
        <fullName evidence="1">Uncharacterized protein</fullName>
    </submittedName>
</protein>
<organism evidence="1 2">
    <name type="scientific">Candolleomyces aberdarensis</name>
    <dbReference type="NCBI Taxonomy" id="2316362"/>
    <lineage>
        <taxon>Eukaryota</taxon>
        <taxon>Fungi</taxon>
        <taxon>Dikarya</taxon>
        <taxon>Basidiomycota</taxon>
        <taxon>Agaricomycotina</taxon>
        <taxon>Agaricomycetes</taxon>
        <taxon>Agaricomycetidae</taxon>
        <taxon>Agaricales</taxon>
        <taxon>Agaricineae</taxon>
        <taxon>Psathyrellaceae</taxon>
        <taxon>Candolleomyces</taxon>
    </lineage>
</organism>